<dbReference type="EMBL" id="CP044016">
    <property type="protein sequence ID" value="QES88667.1"/>
    <property type="molecule type" value="Genomic_DNA"/>
</dbReference>
<evidence type="ECO:0000313" key="2">
    <source>
        <dbReference type="EMBL" id="QES88667.1"/>
    </source>
</evidence>
<feature type="transmembrane region" description="Helical" evidence="1">
    <location>
        <begin position="171"/>
        <end position="193"/>
    </location>
</feature>
<name>A0A5P2G0B7_9BACT</name>
<evidence type="ECO:0000256" key="1">
    <source>
        <dbReference type="SAM" id="Phobius"/>
    </source>
</evidence>
<accession>A0A5P2G0B7</accession>
<evidence type="ECO:0008006" key="4">
    <source>
        <dbReference type="Google" id="ProtNLM"/>
    </source>
</evidence>
<dbReference type="Proteomes" id="UP000292424">
    <property type="component" value="Chromosome"/>
</dbReference>
<dbReference type="AlphaFoldDB" id="A0A5P2G0B7"/>
<proteinExistence type="predicted"/>
<feature type="transmembrane region" description="Helical" evidence="1">
    <location>
        <begin position="135"/>
        <end position="159"/>
    </location>
</feature>
<gene>
    <name evidence="2" type="ORF">E0W69_008370</name>
</gene>
<keyword evidence="1" id="KW-0472">Membrane</keyword>
<sequence length="289" mass="32943">MLAAADPSQAILLLYISIFLWSFFAGFIIYQLLFVPILKAKNFQWLQKNGATKLASIVDVKPIGNTSSNSLDIQFCVENFSQTLIKDHIILIDDAPDAHRFDKGNTVYLKLDPNLSHPPNVIFQDSEFSNNYSKIVLRLLFSCAIIALIVYGYSVAYSYESQELGWRFLELFHPLILSPLIGVFVIGLFYFVFKKAFKLGKNVELLYKGIRCKAEVLSIHETGTKINNAYKLKYDIQFTDVNSILHRVVLSNLVSPIDMGNVRNERTIEIFYLPDNPQKAEFANVVERN</sequence>
<keyword evidence="1" id="KW-1133">Transmembrane helix</keyword>
<evidence type="ECO:0000313" key="3">
    <source>
        <dbReference type="Proteomes" id="UP000292424"/>
    </source>
</evidence>
<dbReference type="OrthoDB" id="662998at2"/>
<feature type="transmembrane region" description="Helical" evidence="1">
    <location>
        <begin position="12"/>
        <end position="38"/>
    </location>
</feature>
<reference evidence="2 3" key="1">
    <citation type="submission" date="2019-09" db="EMBL/GenBank/DDBJ databases">
        <title>Complete genome sequence of Arachidicoccus sp. B3-10 isolated from apple orchard soil.</title>
        <authorList>
            <person name="Kim H.S."/>
            <person name="Han K.-I."/>
            <person name="Suh M.K."/>
            <person name="Lee K.C."/>
            <person name="Eom M.K."/>
            <person name="Kim J.-S."/>
            <person name="Kang S.W."/>
            <person name="Sin Y."/>
            <person name="Lee J.-S."/>
        </authorList>
    </citation>
    <scope>NUCLEOTIDE SEQUENCE [LARGE SCALE GENOMIC DNA]</scope>
    <source>
        <strain evidence="2 3">B3-10</strain>
    </source>
</reference>
<organism evidence="2 3">
    <name type="scientific">Rhizosphaericola mali</name>
    <dbReference type="NCBI Taxonomy" id="2545455"/>
    <lineage>
        <taxon>Bacteria</taxon>
        <taxon>Pseudomonadati</taxon>
        <taxon>Bacteroidota</taxon>
        <taxon>Chitinophagia</taxon>
        <taxon>Chitinophagales</taxon>
        <taxon>Chitinophagaceae</taxon>
        <taxon>Rhizosphaericola</taxon>
    </lineage>
</organism>
<dbReference type="RefSeq" id="WP_131329635.1">
    <property type="nucleotide sequence ID" value="NZ_CP044016.1"/>
</dbReference>
<keyword evidence="3" id="KW-1185">Reference proteome</keyword>
<keyword evidence="1" id="KW-0812">Transmembrane</keyword>
<protein>
    <recommendedName>
        <fullName evidence="4">DUF3592 domain-containing protein</fullName>
    </recommendedName>
</protein>
<dbReference type="KEGG" id="arac:E0W69_008370"/>